<evidence type="ECO:0000313" key="3">
    <source>
        <dbReference type="EMBL" id="KAI5066693.1"/>
    </source>
</evidence>
<dbReference type="EMBL" id="JABFUD020000018">
    <property type="protein sequence ID" value="KAI5066693.1"/>
    <property type="molecule type" value="Genomic_DNA"/>
</dbReference>
<name>A0A9D4UFT9_ADICA</name>
<accession>A0A9D4UFT9</accession>
<sequence length="1443" mass="168128">MAFMLCDKMAMRGSIPPVHGPFELYNKEFVQKCYLDECLLQAKDIWILRAYLQTPNNQLATTHIPTLESFALHTLDPDTVHTFRALNLDGYFSLPAWGPDIQRAYEVIHTYDPRTGDIRITDFDGVQVRIPLTAQLIKRALNFGDALLFTETRFTKEINKETSDCSKPKFSQLKHQRVKMALQLFTQHFKLCYPQKFTKPETRIAKQFTLAAIGSPEARKDFSDFFFKEIKNARSYKAKRGLYLGGVLALTRIAYMGLGRINNLPPPLATTEQLAWKFIRSSHFSQRSRSPSPSPASEDDDSNDEEDEGECRDDDRQRAAIDFLSNCSRIANHEEQELYRKACSEMRRQRIEGDTLPSLKDYSLIEEPLQVYMDIPTYINAERLEVINLDEPSLDDLYQQEEEERLRKQEMENANFQRQAEEQADIKKRLEAQQLAVEEELRKQQLEAQRREQEGLFKLAEIKRKQEDQKLREQQLFETRRQQEASRTRERQRAFEEEIRKQQVETQEMEEERLLQPSSGKRKPEAWQVRKRQIAAEENFRLQQVGSHRSKEGRLLKQTQEAQQLRVQQLAVEEDIRRQHVEAQKREVERLIKWKQEALRPRGLTDEEDMRNQQVEALTGDEERILKLLQEEHLEVEQKLKGEEDIKLRKVEEKMQKRRRIRLLLRQHLRTLVRQRRVAIEEPINQKTLSSELHKDQLVKVEAVARAQAVDQLEVERMDIDVPLKDLLPKKRKVDTSSPNGTKRVHFSEDADTNTTFLSSSRDFQMEQEQLRKEVREGMKQIFSNIGTNVFQQFKVPQAEENKEKIYTKVANLLNRTVDVVGKPIPGTALAKCFSEGAVDLCTTSLFENIFQMQAIVQIRETTLNRMIAALQQQLEETVIAVAKESREKDVQSKMTAIALEKLSNMQAEKEEMGHKVETLLMEVRADEAKRAAMMHELNVLQAQKDILQKYLRESGCELQATKATLAQFRAALLEKELEIRIVRDNVSEAKVSCGQTLLDENFSPKAKGVSLEVEQIIGRVTKENTALQQKLNELESKLQSQLQPHSQALQFSSQETGMPSPTTADSWHVRSPKETNPTVTTLVSRQRFAGESQNEVENCAAMEAQVGSEGRNYELYKLAKAQCTVESLGKLLYTLPKALLIVHSEMQLKQWDETYPDSTRGGYRRHTSDAFQAADAVEVQPPWRMLWFKQHPEHLEYYLQCPREQRVSSTFCPVPRRHNWKEFKKIQESNPEALNYPSLPETEEGQELTEEWFVSKIDAIEREYEAVPDPTILMLLKILHMLKVCIEGFEDVKLQTNWHAFDFFGAGLAFTFGLGPMECQLHGYFARLQYLPAHYLNTFEEAFVTNFFKQGASFVFGPQPELVHHRWVVHQQFLKAFNGAARPKRNFEQENRYKKIRSALRFSPQLSESSLSELHHQKWQLRRQRQQNRRTKRWKLATWKYG</sequence>
<keyword evidence="1" id="KW-0175">Coiled coil</keyword>
<feature type="region of interest" description="Disordered" evidence="2">
    <location>
        <begin position="1053"/>
        <end position="1077"/>
    </location>
</feature>
<protein>
    <submittedName>
        <fullName evidence="3">Uncharacterized protein</fullName>
    </submittedName>
</protein>
<feature type="compositionally biased region" description="Acidic residues" evidence="2">
    <location>
        <begin position="297"/>
        <end position="312"/>
    </location>
</feature>
<feature type="region of interest" description="Disordered" evidence="2">
    <location>
        <begin position="474"/>
        <end position="495"/>
    </location>
</feature>
<evidence type="ECO:0000256" key="2">
    <source>
        <dbReference type="SAM" id="MobiDB-lite"/>
    </source>
</evidence>
<reference evidence="3" key="1">
    <citation type="submission" date="2021-01" db="EMBL/GenBank/DDBJ databases">
        <title>Adiantum capillus-veneris genome.</title>
        <authorList>
            <person name="Fang Y."/>
            <person name="Liao Q."/>
        </authorList>
    </citation>
    <scope>NUCLEOTIDE SEQUENCE</scope>
    <source>
        <strain evidence="3">H3</strain>
        <tissue evidence="3">Leaf</tissue>
    </source>
</reference>
<comment type="caution">
    <text evidence="3">The sequence shown here is derived from an EMBL/GenBank/DDBJ whole genome shotgun (WGS) entry which is preliminary data.</text>
</comment>
<feature type="region of interest" description="Disordered" evidence="2">
    <location>
        <begin position="285"/>
        <end position="315"/>
    </location>
</feature>
<feature type="coiled-coil region" evidence="1">
    <location>
        <begin position="868"/>
        <end position="923"/>
    </location>
</feature>
<gene>
    <name evidence="3" type="ORF">GOP47_0019317</name>
</gene>
<dbReference type="Proteomes" id="UP000886520">
    <property type="component" value="Chromosome 18"/>
</dbReference>
<feature type="compositionally biased region" description="Polar residues" evidence="2">
    <location>
        <begin position="1053"/>
        <end position="1066"/>
    </location>
</feature>
<evidence type="ECO:0000256" key="1">
    <source>
        <dbReference type="SAM" id="Coils"/>
    </source>
</evidence>
<evidence type="ECO:0000313" key="4">
    <source>
        <dbReference type="Proteomes" id="UP000886520"/>
    </source>
</evidence>
<keyword evidence="4" id="KW-1185">Reference proteome</keyword>
<dbReference type="OrthoDB" id="10383715at2759"/>
<organism evidence="3 4">
    <name type="scientific">Adiantum capillus-veneris</name>
    <name type="common">Maidenhair fern</name>
    <dbReference type="NCBI Taxonomy" id="13818"/>
    <lineage>
        <taxon>Eukaryota</taxon>
        <taxon>Viridiplantae</taxon>
        <taxon>Streptophyta</taxon>
        <taxon>Embryophyta</taxon>
        <taxon>Tracheophyta</taxon>
        <taxon>Polypodiopsida</taxon>
        <taxon>Polypodiidae</taxon>
        <taxon>Polypodiales</taxon>
        <taxon>Pteridineae</taxon>
        <taxon>Pteridaceae</taxon>
        <taxon>Vittarioideae</taxon>
        <taxon>Adiantum</taxon>
    </lineage>
</organism>
<proteinExistence type="predicted"/>